<dbReference type="InterPro" id="IPR036628">
    <property type="entry name" value="Clp_N_dom_sf"/>
</dbReference>
<dbReference type="CDD" id="cd00093">
    <property type="entry name" value="HTH_XRE"/>
    <property type="match status" value="1"/>
</dbReference>
<dbReference type="EMBL" id="AP018227">
    <property type="protein sequence ID" value="BAY81038.1"/>
    <property type="molecule type" value="Genomic_DNA"/>
</dbReference>
<dbReference type="InterPro" id="IPR044217">
    <property type="entry name" value="CLPT1/2"/>
</dbReference>
<feature type="domain" description="HTH cro/C1-type" evidence="2">
    <location>
        <begin position="5"/>
        <end position="59"/>
    </location>
</feature>
<evidence type="ECO:0000256" key="1">
    <source>
        <dbReference type="PROSITE-ProRule" id="PRU01251"/>
    </source>
</evidence>
<dbReference type="PANTHER" id="PTHR47016:SF5">
    <property type="entry name" value="CLP DOMAIN SUPERFAMILY PROTEIN"/>
    <property type="match status" value="1"/>
</dbReference>
<dbReference type="AlphaFoldDB" id="A0A1Z4LIX0"/>
<gene>
    <name evidence="4" type="ORF">NIES267_05030</name>
</gene>
<evidence type="ECO:0000259" key="3">
    <source>
        <dbReference type="PROSITE" id="PS51903"/>
    </source>
</evidence>
<dbReference type="OrthoDB" id="571071at2"/>
<feature type="domain" description="Clp R" evidence="3">
    <location>
        <begin position="96"/>
        <end position="239"/>
    </location>
</feature>
<dbReference type="GO" id="GO:0003677">
    <property type="term" value="F:DNA binding"/>
    <property type="evidence" value="ECO:0007669"/>
    <property type="project" value="InterPro"/>
</dbReference>
<dbReference type="InterPro" id="IPR001387">
    <property type="entry name" value="Cro/C1-type_HTH"/>
</dbReference>
<dbReference type="SUPFAM" id="SSF47413">
    <property type="entry name" value="lambda repressor-like DNA-binding domains"/>
    <property type="match status" value="1"/>
</dbReference>
<keyword evidence="1" id="KW-0677">Repeat</keyword>
<dbReference type="Pfam" id="PF01381">
    <property type="entry name" value="HTH_3"/>
    <property type="match status" value="1"/>
</dbReference>
<protein>
    <recommendedName>
        <fullName evidence="6">XRE family transcriptional regulator</fullName>
    </recommendedName>
</protein>
<dbReference type="Proteomes" id="UP000218418">
    <property type="component" value="Chromosome"/>
</dbReference>
<name>A0A1Z4LIX0_9CYAN</name>
<dbReference type="Gene3D" id="3.90.1570.10">
    <property type="entry name" value="tt1808, chain A"/>
    <property type="match status" value="1"/>
</dbReference>
<evidence type="ECO:0000313" key="4">
    <source>
        <dbReference type="EMBL" id="BAY81038.1"/>
    </source>
</evidence>
<dbReference type="Pfam" id="PF02861">
    <property type="entry name" value="Clp_N"/>
    <property type="match status" value="1"/>
</dbReference>
<keyword evidence="5" id="KW-1185">Reference proteome</keyword>
<dbReference type="Gene3D" id="1.10.260.40">
    <property type="entry name" value="lambda repressor-like DNA-binding domains"/>
    <property type="match status" value="1"/>
</dbReference>
<dbReference type="InterPro" id="IPR011335">
    <property type="entry name" value="Restrct_endonuc-II-like"/>
</dbReference>
<dbReference type="InterPro" id="IPR012296">
    <property type="entry name" value="Nuclease_put_TT1808"/>
</dbReference>
<dbReference type="CDD" id="cd06260">
    <property type="entry name" value="DUF820-like"/>
    <property type="match status" value="1"/>
</dbReference>
<dbReference type="SUPFAM" id="SSF81923">
    <property type="entry name" value="Double Clp-N motif"/>
    <property type="match status" value="1"/>
</dbReference>
<dbReference type="InterPro" id="IPR010982">
    <property type="entry name" value="Lambda_DNA-bd_dom_sf"/>
</dbReference>
<sequence length="405" mass="45094">MENRLKNFRTQRNFSQAALAELLGVSRQTINAIEKGKYDPSLPLAMKIAQLFDCAIETIFLFESDSQSGSKGGSMFDKLTAKASQVIALAQGNFTFDKWTPQAVQVIQLAQKETRSLGHNFVGTEQVLLGLIAKESGIAAKVLKVEGVTLENARIEVEKIIGRGSSFLEIQIPFTPRMKRVFELSLQQADQLGHNYIDTEHLLLGLLLEGEGVAIRVLKVLGIDINNLFQKVLKEITSEKIELPQIKATENQESPNPIDFTSGAISARFCSSLSSWVESSQLGYIVTNTGFRLSNGDIITPHISFYSKEKLKQVPRIYPELSPDLVVEIKSAFDQLNTVQTKISNFLEMGIASAVLINPDNRTVTVSVHKRDKKHEVNLLHDGDKLSLPDLFPDWELEVSQLWVN</sequence>
<dbReference type="PROSITE" id="PS50943">
    <property type="entry name" value="HTH_CROC1"/>
    <property type="match status" value="1"/>
</dbReference>
<dbReference type="SUPFAM" id="SSF52980">
    <property type="entry name" value="Restriction endonuclease-like"/>
    <property type="match status" value="1"/>
</dbReference>
<reference evidence="4 5" key="1">
    <citation type="submission" date="2017-06" db="EMBL/GenBank/DDBJ databases">
        <title>Genome sequencing of cyanobaciteial culture collection at National Institute for Environmental Studies (NIES).</title>
        <authorList>
            <person name="Hirose Y."/>
            <person name="Shimura Y."/>
            <person name="Fujisawa T."/>
            <person name="Nakamura Y."/>
            <person name="Kawachi M."/>
        </authorList>
    </citation>
    <scope>NUCLEOTIDE SEQUENCE [LARGE SCALE GENOMIC DNA]</scope>
    <source>
        <strain evidence="4 5">NIES-267</strain>
    </source>
</reference>
<dbReference type="PROSITE" id="PS51903">
    <property type="entry name" value="CLP_R"/>
    <property type="match status" value="1"/>
</dbReference>
<accession>A0A1Z4LIX0</accession>
<dbReference type="Pfam" id="PF05685">
    <property type="entry name" value="Uma2"/>
    <property type="match status" value="1"/>
</dbReference>
<evidence type="ECO:0000313" key="5">
    <source>
        <dbReference type="Proteomes" id="UP000218418"/>
    </source>
</evidence>
<evidence type="ECO:0000259" key="2">
    <source>
        <dbReference type="PROSITE" id="PS50943"/>
    </source>
</evidence>
<organism evidence="4 5">
    <name type="scientific">Calothrix parasitica NIES-267</name>
    <dbReference type="NCBI Taxonomy" id="1973488"/>
    <lineage>
        <taxon>Bacteria</taxon>
        <taxon>Bacillati</taxon>
        <taxon>Cyanobacteriota</taxon>
        <taxon>Cyanophyceae</taxon>
        <taxon>Nostocales</taxon>
        <taxon>Calotrichaceae</taxon>
        <taxon>Calothrix</taxon>
    </lineage>
</organism>
<proteinExistence type="predicted"/>
<dbReference type="SMART" id="SM00530">
    <property type="entry name" value="HTH_XRE"/>
    <property type="match status" value="1"/>
</dbReference>
<dbReference type="PANTHER" id="PTHR47016">
    <property type="entry name" value="ATP-DEPENDENT CLP PROTEASE ATP-BINDING SUBUNIT CLPT1, CHLOROPLASTIC"/>
    <property type="match status" value="1"/>
</dbReference>
<dbReference type="Gene3D" id="1.10.1780.10">
    <property type="entry name" value="Clp, N-terminal domain"/>
    <property type="match status" value="1"/>
</dbReference>
<dbReference type="InterPro" id="IPR004176">
    <property type="entry name" value="Clp_R_N"/>
</dbReference>
<evidence type="ECO:0008006" key="6">
    <source>
        <dbReference type="Google" id="ProtNLM"/>
    </source>
</evidence>
<dbReference type="InterPro" id="IPR008538">
    <property type="entry name" value="Uma2"/>
</dbReference>